<sequence>MNNQYDTDANCMITNRRITTRLTLTLRARILDMTSQSMIANGYITTRGTTALQAQACNPEVMMATSIITMCPTMAAARWALQGVLMDRKLP</sequence>
<evidence type="ECO:0000313" key="1">
    <source>
        <dbReference type="EMBL" id="EGG11600.1"/>
    </source>
</evidence>
<dbReference type="InParanoid" id="F4R8H7"/>
<dbReference type="Proteomes" id="UP000001072">
    <property type="component" value="Unassembled WGS sequence"/>
</dbReference>
<dbReference type="EMBL" id="GL883092">
    <property type="protein sequence ID" value="EGG11600.1"/>
    <property type="molecule type" value="Genomic_DNA"/>
</dbReference>
<dbReference type="RefSeq" id="XP_007405235.1">
    <property type="nucleotide sequence ID" value="XM_007405173.1"/>
</dbReference>
<evidence type="ECO:0000313" key="2">
    <source>
        <dbReference type="Proteomes" id="UP000001072"/>
    </source>
</evidence>
<dbReference type="VEuPathDB" id="FungiDB:MELLADRAFT_91048"/>
<name>F4R8H7_MELLP</name>
<proteinExistence type="predicted"/>
<keyword evidence="2" id="KW-1185">Reference proteome</keyword>
<dbReference type="AlphaFoldDB" id="F4R8H7"/>
<accession>F4R8H7</accession>
<protein>
    <submittedName>
        <fullName evidence="1">Uncharacterized protein</fullName>
    </submittedName>
</protein>
<dbReference type="HOGENOM" id="CLU_2427481_0_0_1"/>
<reference evidence="2" key="1">
    <citation type="journal article" date="2011" name="Proc. Natl. Acad. Sci. U.S.A.">
        <title>Obligate biotrophy features unraveled by the genomic analysis of rust fungi.</title>
        <authorList>
            <person name="Duplessis S."/>
            <person name="Cuomo C.A."/>
            <person name="Lin Y.-C."/>
            <person name="Aerts A."/>
            <person name="Tisserant E."/>
            <person name="Veneault-Fourrey C."/>
            <person name="Joly D.L."/>
            <person name="Hacquard S."/>
            <person name="Amselem J."/>
            <person name="Cantarel B.L."/>
            <person name="Chiu R."/>
            <person name="Coutinho P.M."/>
            <person name="Feau N."/>
            <person name="Field M."/>
            <person name="Frey P."/>
            <person name="Gelhaye E."/>
            <person name="Goldberg J."/>
            <person name="Grabherr M.G."/>
            <person name="Kodira C.D."/>
            <person name="Kohler A."/>
            <person name="Kuees U."/>
            <person name="Lindquist E.A."/>
            <person name="Lucas S.M."/>
            <person name="Mago R."/>
            <person name="Mauceli E."/>
            <person name="Morin E."/>
            <person name="Murat C."/>
            <person name="Pangilinan J.L."/>
            <person name="Park R."/>
            <person name="Pearson M."/>
            <person name="Quesneville H."/>
            <person name="Rouhier N."/>
            <person name="Sakthikumar S."/>
            <person name="Salamov A.A."/>
            <person name="Schmutz J."/>
            <person name="Selles B."/>
            <person name="Shapiro H."/>
            <person name="Tanguay P."/>
            <person name="Tuskan G.A."/>
            <person name="Henrissat B."/>
            <person name="Van de Peer Y."/>
            <person name="Rouze P."/>
            <person name="Ellis J.G."/>
            <person name="Dodds P.N."/>
            <person name="Schein J.E."/>
            <person name="Zhong S."/>
            <person name="Hamelin R.C."/>
            <person name="Grigoriev I.V."/>
            <person name="Szabo L.J."/>
            <person name="Martin F."/>
        </authorList>
    </citation>
    <scope>NUCLEOTIDE SEQUENCE [LARGE SCALE GENOMIC DNA]</scope>
    <source>
        <strain evidence="2">98AG31 / pathotype 3-4-7</strain>
    </source>
</reference>
<dbReference type="GeneID" id="18935765"/>
<organism evidence="2">
    <name type="scientific">Melampsora larici-populina (strain 98AG31 / pathotype 3-4-7)</name>
    <name type="common">Poplar leaf rust fungus</name>
    <dbReference type="NCBI Taxonomy" id="747676"/>
    <lineage>
        <taxon>Eukaryota</taxon>
        <taxon>Fungi</taxon>
        <taxon>Dikarya</taxon>
        <taxon>Basidiomycota</taxon>
        <taxon>Pucciniomycotina</taxon>
        <taxon>Pucciniomycetes</taxon>
        <taxon>Pucciniales</taxon>
        <taxon>Melampsoraceae</taxon>
        <taxon>Melampsora</taxon>
    </lineage>
</organism>
<gene>
    <name evidence="1" type="ORF">MELLADRAFT_91048</name>
</gene>
<dbReference type="KEGG" id="mlr:MELLADRAFT_91048"/>